<dbReference type="EMBL" id="BQNB010012793">
    <property type="protein sequence ID" value="GJT07964.1"/>
    <property type="molecule type" value="Genomic_DNA"/>
</dbReference>
<reference evidence="2" key="1">
    <citation type="journal article" date="2022" name="Int. J. Mol. Sci.">
        <title>Draft Genome of Tanacetum Coccineum: Genomic Comparison of Closely Related Tanacetum-Family Plants.</title>
        <authorList>
            <person name="Yamashiro T."/>
            <person name="Shiraishi A."/>
            <person name="Nakayama K."/>
            <person name="Satake H."/>
        </authorList>
    </citation>
    <scope>NUCLEOTIDE SEQUENCE</scope>
</reference>
<keyword evidence="1" id="KW-0472">Membrane</keyword>
<organism evidence="2 3">
    <name type="scientific">Tanacetum coccineum</name>
    <dbReference type="NCBI Taxonomy" id="301880"/>
    <lineage>
        <taxon>Eukaryota</taxon>
        <taxon>Viridiplantae</taxon>
        <taxon>Streptophyta</taxon>
        <taxon>Embryophyta</taxon>
        <taxon>Tracheophyta</taxon>
        <taxon>Spermatophyta</taxon>
        <taxon>Magnoliopsida</taxon>
        <taxon>eudicotyledons</taxon>
        <taxon>Gunneridae</taxon>
        <taxon>Pentapetalae</taxon>
        <taxon>asterids</taxon>
        <taxon>campanulids</taxon>
        <taxon>Asterales</taxon>
        <taxon>Asteraceae</taxon>
        <taxon>Asteroideae</taxon>
        <taxon>Anthemideae</taxon>
        <taxon>Anthemidinae</taxon>
        <taxon>Tanacetum</taxon>
    </lineage>
</organism>
<keyword evidence="3" id="KW-1185">Reference proteome</keyword>
<name>A0ABQ5B3K3_9ASTR</name>
<dbReference type="Proteomes" id="UP001151760">
    <property type="component" value="Unassembled WGS sequence"/>
</dbReference>
<accession>A0ABQ5B3K3</accession>
<protein>
    <submittedName>
        <fullName evidence="2">Uncharacterized protein</fullName>
    </submittedName>
</protein>
<keyword evidence="1" id="KW-1133">Transmembrane helix</keyword>
<keyword evidence="1" id="KW-0812">Transmembrane</keyword>
<evidence type="ECO:0000313" key="3">
    <source>
        <dbReference type="Proteomes" id="UP001151760"/>
    </source>
</evidence>
<reference evidence="2" key="2">
    <citation type="submission" date="2022-01" db="EMBL/GenBank/DDBJ databases">
        <authorList>
            <person name="Yamashiro T."/>
            <person name="Shiraishi A."/>
            <person name="Satake H."/>
            <person name="Nakayama K."/>
        </authorList>
    </citation>
    <scope>NUCLEOTIDE SEQUENCE</scope>
</reference>
<sequence length="210" mass="23256">MLGEMWDCQLGNLTAGKGSGGGGRNIFTRENFIEGYFSFVRISPLVKFFVAIDVLFLVAFYLSLVAISSLVKRIYPLGSSISAHWTRMASESDSSQPLPKVSDVKTPTSTATEQLLPFFSLESHKVTVYPGRNVADILIVISNFSIPTGLRVAEASLLKQQLEIRKEEDDVKPSSLSKDSYAVYPYSIPKSWEIQSFVDKTLDLPNFSAE</sequence>
<comment type="caution">
    <text evidence="2">The sequence shown here is derived from an EMBL/GenBank/DDBJ whole genome shotgun (WGS) entry which is preliminary data.</text>
</comment>
<gene>
    <name evidence="2" type="ORF">Tco_0842426</name>
</gene>
<proteinExistence type="predicted"/>
<evidence type="ECO:0000313" key="2">
    <source>
        <dbReference type="EMBL" id="GJT07964.1"/>
    </source>
</evidence>
<feature type="transmembrane region" description="Helical" evidence="1">
    <location>
        <begin position="48"/>
        <end position="71"/>
    </location>
</feature>
<evidence type="ECO:0000256" key="1">
    <source>
        <dbReference type="SAM" id="Phobius"/>
    </source>
</evidence>